<organism evidence="7 8">
    <name type="scientific">Streptomyces albipurpureus</name>
    <dbReference type="NCBI Taxonomy" id="2897419"/>
    <lineage>
        <taxon>Bacteria</taxon>
        <taxon>Bacillati</taxon>
        <taxon>Actinomycetota</taxon>
        <taxon>Actinomycetes</taxon>
        <taxon>Kitasatosporales</taxon>
        <taxon>Streptomycetaceae</taxon>
        <taxon>Streptomyces</taxon>
    </lineage>
</organism>
<dbReference type="RefSeq" id="WP_250924006.1">
    <property type="nucleotide sequence ID" value="NZ_JAMQAW010000083.1"/>
</dbReference>
<evidence type="ECO:0000256" key="1">
    <source>
        <dbReference type="ARBA" id="ARBA00001974"/>
    </source>
</evidence>
<dbReference type="InterPro" id="IPR036188">
    <property type="entry name" value="FAD/NAD-bd_sf"/>
</dbReference>
<keyword evidence="4" id="KW-0560">Oxidoreductase</keyword>
<dbReference type="Proteomes" id="UP001431429">
    <property type="component" value="Unassembled WGS sequence"/>
</dbReference>
<dbReference type="InterPro" id="IPR023753">
    <property type="entry name" value="FAD/NAD-binding_dom"/>
</dbReference>
<dbReference type="SUPFAM" id="SSF55424">
    <property type="entry name" value="FAD/NAD-linked reductases, dimerisation (C-terminal) domain"/>
    <property type="match status" value="1"/>
</dbReference>
<dbReference type="Gene3D" id="3.30.390.30">
    <property type="match status" value="1"/>
</dbReference>
<dbReference type="Gene3D" id="3.50.50.60">
    <property type="entry name" value="FAD/NAD(P)-binding domain"/>
    <property type="match status" value="2"/>
</dbReference>
<protein>
    <submittedName>
        <fullName evidence="7">FAD-dependent oxidoreductase</fullName>
    </submittedName>
</protein>
<keyword evidence="2" id="KW-0285">Flavoprotein</keyword>
<dbReference type="PRINTS" id="PR00368">
    <property type="entry name" value="FADPNR"/>
</dbReference>
<evidence type="ECO:0000259" key="6">
    <source>
        <dbReference type="Pfam" id="PF14759"/>
    </source>
</evidence>
<accession>A0ABT0V2V2</accession>
<dbReference type="InterPro" id="IPR016156">
    <property type="entry name" value="FAD/NAD-linked_Rdtase_dimer_sf"/>
</dbReference>
<dbReference type="PANTHER" id="PTHR43557:SF2">
    <property type="entry name" value="RIESKE DOMAIN-CONTAINING PROTEIN-RELATED"/>
    <property type="match status" value="1"/>
</dbReference>
<dbReference type="InterPro" id="IPR028202">
    <property type="entry name" value="Reductase_C"/>
</dbReference>
<dbReference type="InterPro" id="IPR050446">
    <property type="entry name" value="FAD-oxidoreductase/Apoptosis"/>
</dbReference>
<sequence>MSAHAVGRGPGADGRAVIVGASVAGVRTAQALRREGWTGPVTLVGDEPHPPYDKPPLSKQLLTGAWEPGRAVLLDGPAAREAGITLRLGSPAVRLDPAGRRVSLADGQTLSYDVLVLATGAAARPSPWRPGSGLHVLRGLDDLLALRRDLELPGPVVVVGGGFIGAEVASAVRARGREVTLVDPLPVPMARLMGEEVGAHFNGLHRRHGAVTAFGTGVESITGRAGALTVRLSDGGALPAATVVVGIGSVANDAWLRDSGIPLEDGVLCDEYGRVPGHLGVYAVGDLARRRLPGPGGPQRSEHWTSAVEQAACVARTITRPSAPSAEASVPYVWSDQYDWKAQIVGAPGGARLHRLIGDPDGSPARFAALYSGDGARLTGAVLVNWPRAMLMARRLIAEEGALAHAERELTATGQVSRA</sequence>
<name>A0ABT0V2V2_9ACTN</name>
<keyword evidence="8" id="KW-1185">Reference proteome</keyword>
<evidence type="ECO:0000313" key="8">
    <source>
        <dbReference type="Proteomes" id="UP001431429"/>
    </source>
</evidence>
<evidence type="ECO:0000256" key="4">
    <source>
        <dbReference type="ARBA" id="ARBA00023002"/>
    </source>
</evidence>
<dbReference type="PRINTS" id="PR00411">
    <property type="entry name" value="PNDRDTASEI"/>
</dbReference>
<evidence type="ECO:0000256" key="2">
    <source>
        <dbReference type="ARBA" id="ARBA00022630"/>
    </source>
</evidence>
<dbReference type="Pfam" id="PF14759">
    <property type="entry name" value="Reductase_C"/>
    <property type="match status" value="1"/>
</dbReference>
<evidence type="ECO:0000256" key="3">
    <source>
        <dbReference type="ARBA" id="ARBA00022827"/>
    </source>
</evidence>
<proteinExistence type="predicted"/>
<dbReference type="Pfam" id="PF07992">
    <property type="entry name" value="Pyr_redox_2"/>
    <property type="match status" value="1"/>
</dbReference>
<dbReference type="PANTHER" id="PTHR43557">
    <property type="entry name" value="APOPTOSIS-INDUCING FACTOR 1"/>
    <property type="match status" value="1"/>
</dbReference>
<evidence type="ECO:0000259" key="5">
    <source>
        <dbReference type="Pfam" id="PF07992"/>
    </source>
</evidence>
<feature type="domain" description="FAD/NAD(P)-binding" evidence="5">
    <location>
        <begin position="16"/>
        <end position="311"/>
    </location>
</feature>
<reference evidence="7" key="1">
    <citation type="submission" date="2022-06" db="EMBL/GenBank/DDBJ databases">
        <title>Genome public.</title>
        <authorList>
            <person name="Sun Q."/>
        </authorList>
    </citation>
    <scope>NUCLEOTIDE SEQUENCE</scope>
    <source>
        <strain evidence="7">CWNU-1</strain>
    </source>
</reference>
<comment type="cofactor">
    <cofactor evidence="1">
        <name>FAD</name>
        <dbReference type="ChEBI" id="CHEBI:57692"/>
    </cofactor>
</comment>
<dbReference type="SUPFAM" id="SSF51905">
    <property type="entry name" value="FAD/NAD(P)-binding domain"/>
    <property type="match status" value="2"/>
</dbReference>
<gene>
    <name evidence="7" type="ORF">NBG84_36530</name>
</gene>
<keyword evidence="3" id="KW-0274">FAD</keyword>
<dbReference type="EMBL" id="JAMQAW010000083">
    <property type="protein sequence ID" value="MCM2393716.1"/>
    <property type="molecule type" value="Genomic_DNA"/>
</dbReference>
<comment type="caution">
    <text evidence="7">The sequence shown here is derived from an EMBL/GenBank/DDBJ whole genome shotgun (WGS) entry which is preliminary data.</text>
</comment>
<feature type="domain" description="Reductase C-terminal" evidence="6">
    <location>
        <begin position="332"/>
        <end position="405"/>
    </location>
</feature>
<evidence type="ECO:0000313" key="7">
    <source>
        <dbReference type="EMBL" id="MCM2393716.1"/>
    </source>
</evidence>